<keyword evidence="1" id="KW-1133">Transmembrane helix</keyword>
<keyword evidence="1" id="KW-0812">Transmembrane</keyword>
<gene>
    <name evidence="2" type="ORF">IOD40_15795</name>
</gene>
<comment type="caution">
    <text evidence="2">The sequence shown here is derived from an EMBL/GenBank/DDBJ whole genome shotgun (WGS) entry which is preliminary data.</text>
</comment>
<keyword evidence="3" id="KW-1185">Reference proteome</keyword>
<dbReference type="RefSeq" id="WP_198477659.1">
    <property type="nucleotide sequence ID" value="NZ_JADGMQ010000013.1"/>
</dbReference>
<feature type="transmembrane region" description="Helical" evidence="1">
    <location>
        <begin position="53"/>
        <end position="72"/>
    </location>
</feature>
<proteinExistence type="predicted"/>
<evidence type="ECO:0000313" key="2">
    <source>
        <dbReference type="EMBL" id="MBI1622122.1"/>
    </source>
</evidence>
<dbReference type="Pfam" id="PF14079">
    <property type="entry name" value="DUF4260"/>
    <property type="match status" value="1"/>
</dbReference>
<protein>
    <submittedName>
        <fullName evidence="2">DUF4260 domain-containing protein</fullName>
    </submittedName>
</protein>
<reference evidence="2 3" key="1">
    <citation type="submission" date="2020-10" db="EMBL/GenBank/DDBJ databases">
        <title>Aquamicrobium zhengzhouensis sp. nov., a exopolysaccharide producing bacterium isolated from farmland soil.</title>
        <authorList>
            <person name="Wang X."/>
        </authorList>
    </citation>
    <scope>NUCLEOTIDE SEQUENCE [LARGE SCALE GENOMIC DNA]</scope>
    <source>
        <strain evidence="3">cd-1</strain>
    </source>
</reference>
<dbReference type="Proteomes" id="UP000601789">
    <property type="component" value="Unassembled WGS sequence"/>
</dbReference>
<name>A0ABS0SFP6_9HYPH</name>
<accession>A0ABS0SFP6</accession>
<sequence length="117" mass="12904">MSLLLRLEHLALTVLFVVLYAASGMSWWLFAALFLAPDLAFAAYLFGPRIGAMIYNAVHSWIGVVLLAAISWAADLPAGYAICLIWAAHIAFDRTLGYGLKYQTDFKDTHLGRIGRS</sequence>
<evidence type="ECO:0000313" key="3">
    <source>
        <dbReference type="Proteomes" id="UP000601789"/>
    </source>
</evidence>
<organism evidence="2 3">
    <name type="scientific">Aquamicrobium zhengzhouense</name>
    <dbReference type="NCBI Taxonomy" id="2781738"/>
    <lineage>
        <taxon>Bacteria</taxon>
        <taxon>Pseudomonadati</taxon>
        <taxon>Pseudomonadota</taxon>
        <taxon>Alphaproteobacteria</taxon>
        <taxon>Hyphomicrobiales</taxon>
        <taxon>Phyllobacteriaceae</taxon>
        <taxon>Aquamicrobium</taxon>
    </lineage>
</organism>
<evidence type="ECO:0000256" key="1">
    <source>
        <dbReference type="SAM" id="Phobius"/>
    </source>
</evidence>
<keyword evidence="1" id="KW-0472">Membrane</keyword>
<dbReference type="InterPro" id="IPR025356">
    <property type="entry name" value="DUF4260"/>
</dbReference>
<dbReference type="EMBL" id="JADGMQ010000013">
    <property type="protein sequence ID" value="MBI1622122.1"/>
    <property type="molecule type" value="Genomic_DNA"/>
</dbReference>